<dbReference type="EMBL" id="MN740718">
    <property type="protein sequence ID" value="QHS80769.1"/>
    <property type="molecule type" value="Genomic_DNA"/>
</dbReference>
<evidence type="ECO:0008006" key="2">
    <source>
        <dbReference type="Google" id="ProtNLM"/>
    </source>
</evidence>
<dbReference type="InterPro" id="IPR029033">
    <property type="entry name" value="His_PPase_superfam"/>
</dbReference>
<name>A0A6C0ALU5_9ZZZZ</name>
<sequence>MKFIDKLKQHFKKEEDTNINFVFVRHGYGCHNAIGNLIRNNALDYEDGKELLKSDLVDPELTEIGLKASISNGNIINKIIKSLNKNFKNKKLIMDEMNVIGCSPLIRSMETAYFMSKEWVNPPNKIYVFPLLREIDESSTDKYSNKSRETMETTPSYAMKSISEQKKYLRSIGLLELFDFSFVEKYSELRKEPGDIPEFINWFIVNYMSQIQQRSNLNVFIITHAGVLKDYSKTGFTNNSGFLLNGQLKDNNFKLNEYISLSSFLPKEFFQEYYKSKWNNKSKFCPSNRCGSGKLCQVLH</sequence>
<dbReference type="AlphaFoldDB" id="A0A6C0ALU5"/>
<accession>A0A6C0ALU5</accession>
<dbReference type="Gene3D" id="3.40.50.1240">
    <property type="entry name" value="Phosphoglycerate mutase-like"/>
    <property type="match status" value="1"/>
</dbReference>
<proteinExistence type="predicted"/>
<dbReference type="SUPFAM" id="SSF53254">
    <property type="entry name" value="Phosphoglycerate mutase-like"/>
    <property type="match status" value="1"/>
</dbReference>
<evidence type="ECO:0000313" key="1">
    <source>
        <dbReference type="EMBL" id="QHS80769.1"/>
    </source>
</evidence>
<protein>
    <recommendedName>
        <fullName evidence="2">Phosphoglycerate mutase family protein</fullName>
    </recommendedName>
</protein>
<reference evidence="1" key="1">
    <citation type="journal article" date="2020" name="Nature">
        <title>Giant virus diversity and host interactions through global metagenomics.</title>
        <authorList>
            <person name="Schulz F."/>
            <person name="Roux S."/>
            <person name="Paez-Espino D."/>
            <person name="Jungbluth S."/>
            <person name="Walsh D.A."/>
            <person name="Denef V.J."/>
            <person name="McMahon K.D."/>
            <person name="Konstantinidis K.T."/>
            <person name="Eloe-Fadrosh E.A."/>
            <person name="Kyrpides N.C."/>
            <person name="Woyke T."/>
        </authorList>
    </citation>
    <scope>NUCLEOTIDE SEQUENCE</scope>
    <source>
        <strain evidence="1">GVMAG-S-1091796-13</strain>
    </source>
</reference>
<organism evidence="1">
    <name type="scientific">viral metagenome</name>
    <dbReference type="NCBI Taxonomy" id="1070528"/>
    <lineage>
        <taxon>unclassified sequences</taxon>
        <taxon>metagenomes</taxon>
        <taxon>organismal metagenomes</taxon>
    </lineage>
</organism>